<dbReference type="EMBL" id="CP089982">
    <property type="protein sequence ID" value="WXA91312.1"/>
    <property type="molecule type" value="Genomic_DNA"/>
</dbReference>
<reference evidence="2 3" key="1">
    <citation type="submission" date="2021-12" db="EMBL/GenBank/DDBJ databases">
        <title>Discovery of the Pendulisporaceae a myxobacterial family with distinct sporulation behavior and unique specialized metabolism.</title>
        <authorList>
            <person name="Garcia R."/>
            <person name="Popoff A."/>
            <person name="Bader C.D."/>
            <person name="Loehr J."/>
            <person name="Walesch S."/>
            <person name="Walt C."/>
            <person name="Boldt J."/>
            <person name="Bunk B."/>
            <person name="Haeckl F.J.F.P.J."/>
            <person name="Gunesch A.P."/>
            <person name="Birkelbach J."/>
            <person name="Nuebel U."/>
            <person name="Pietschmann T."/>
            <person name="Bach T."/>
            <person name="Mueller R."/>
        </authorList>
    </citation>
    <scope>NUCLEOTIDE SEQUENCE [LARGE SCALE GENOMIC DNA]</scope>
    <source>
        <strain evidence="2 3">MSr12523</strain>
    </source>
</reference>
<organism evidence="2 3">
    <name type="scientific">Pendulispora brunnea</name>
    <dbReference type="NCBI Taxonomy" id="2905690"/>
    <lineage>
        <taxon>Bacteria</taxon>
        <taxon>Pseudomonadati</taxon>
        <taxon>Myxococcota</taxon>
        <taxon>Myxococcia</taxon>
        <taxon>Myxococcales</taxon>
        <taxon>Sorangiineae</taxon>
        <taxon>Pendulisporaceae</taxon>
        <taxon>Pendulispora</taxon>
    </lineage>
</organism>
<evidence type="ECO:0000259" key="1">
    <source>
        <dbReference type="Pfam" id="PF01814"/>
    </source>
</evidence>
<gene>
    <name evidence="2" type="ORF">LZC95_33255</name>
</gene>
<proteinExistence type="predicted"/>
<keyword evidence="3" id="KW-1185">Reference proteome</keyword>
<name>A0ABZ2K2A0_9BACT</name>
<protein>
    <submittedName>
        <fullName evidence="2">Hemerythrin domain-containing protein</fullName>
    </submittedName>
</protein>
<dbReference type="RefSeq" id="WP_394841931.1">
    <property type="nucleotide sequence ID" value="NZ_CP089982.1"/>
</dbReference>
<sequence length="160" mass="17664">MSHDPYVAHDIHLRRVHQALLARIRELGESGAPPGSAAPTDLPDRVIFACKALLFHHHAESTGLFPRLRRAGRLRSADIAFLDACDRDHVTIHVVTQRLLAEGEAPHPRPSEIATLAREIAAHFDPHAADEEAGLAPERLRAMIPAEELEAMAREASRPR</sequence>
<dbReference type="Pfam" id="PF01814">
    <property type="entry name" value="Hemerythrin"/>
    <property type="match status" value="1"/>
</dbReference>
<dbReference type="InterPro" id="IPR012312">
    <property type="entry name" value="Hemerythrin-like"/>
</dbReference>
<dbReference type="Proteomes" id="UP001379533">
    <property type="component" value="Chromosome"/>
</dbReference>
<accession>A0ABZ2K2A0</accession>
<dbReference type="Gene3D" id="1.20.120.520">
    <property type="entry name" value="nmb1532 protein domain like"/>
    <property type="match status" value="1"/>
</dbReference>
<evidence type="ECO:0000313" key="3">
    <source>
        <dbReference type="Proteomes" id="UP001379533"/>
    </source>
</evidence>
<feature type="domain" description="Hemerythrin-like" evidence="1">
    <location>
        <begin position="13"/>
        <end position="137"/>
    </location>
</feature>
<evidence type="ECO:0000313" key="2">
    <source>
        <dbReference type="EMBL" id="WXA91312.1"/>
    </source>
</evidence>